<sequence length="169" mass="17680">MVLLLLLFVVVLVVGGGAALAVVAVNTGQRRRVSAANQLVPGVPSRAPESWALSHDPEARLHRRLRDAMAALRAVTAYDTVTTVTLRANLEQAALAMDDHLIAISALRPEHREPRLAKAAEGVAAIEAGVAEYAGAATQPDPAALDAGLAGVQDRLRMVGDIQRGFGPS</sequence>
<keyword evidence="2" id="KW-1185">Reference proteome</keyword>
<proteinExistence type="predicted"/>
<dbReference type="AlphaFoldDB" id="W5TGE4"/>
<accession>W5TGE4</accession>
<name>W5TGE4_9NOCA</name>
<gene>
    <name evidence="1" type="ORF">NONO_c32710</name>
</gene>
<evidence type="ECO:0000313" key="1">
    <source>
        <dbReference type="EMBL" id="AHH18058.1"/>
    </source>
</evidence>
<protein>
    <submittedName>
        <fullName evidence="1">Uncharacterized protein</fullName>
    </submittedName>
</protein>
<dbReference type="KEGG" id="nno:NONO_c32710"/>
<reference evidence="1 2" key="1">
    <citation type="journal article" date="2014" name="Appl. Environ. Microbiol.">
        <title>Insights into the Microbial Degradation of Rubber and Gutta-Percha by Analysis of the Complete Genome of Nocardia nova SH22a.</title>
        <authorList>
            <person name="Luo Q."/>
            <person name="Hiessl S."/>
            <person name="Poehlein A."/>
            <person name="Daniel R."/>
            <person name="Steinbuchel A."/>
        </authorList>
    </citation>
    <scope>NUCLEOTIDE SEQUENCE [LARGE SCALE GENOMIC DNA]</scope>
    <source>
        <strain evidence="1">SH22a</strain>
    </source>
</reference>
<dbReference type="eggNOG" id="ENOG5033Y9T">
    <property type="taxonomic scope" value="Bacteria"/>
</dbReference>
<organism evidence="1 2">
    <name type="scientific">Nocardia nova SH22a</name>
    <dbReference type="NCBI Taxonomy" id="1415166"/>
    <lineage>
        <taxon>Bacteria</taxon>
        <taxon>Bacillati</taxon>
        <taxon>Actinomycetota</taxon>
        <taxon>Actinomycetes</taxon>
        <taxon>Mycobacteriales</taxon>
        <taxon>Nocardiaceae</taxon>
        <taxon>Nocardia</taxon>
    </lineage>
</organism>
<dbReference type="PATRIC" id="fig|1415166.3.peg.3356"/>
<dbReference type="HOGENOM" id="CLU_1576870_0_0_11"/>
<dbReference type="RefSeq" id="WP_025349504.1">
    <property type="nucleotide sequence ID" value="NZ_CP006850.1"/>
</dbReference>
<evidence type="ECO:0000313" key="2">
    <source>
        <dbReference type="Proteomes" id="UP000019150"/>
    </source>
</evidence>
<dbReference type="EMBL" id="CP006850">
    <property type="protein sequence ID" value="AHH18058.1"/>
    <property type="molecule type" value="Genomic_DNA"/>
</dbReference>
<dbReference type="Proteomes" id="UP000019150">
    <property type="component" value="Chromosome"/>
</dbReference>